<dbReference type="EMBL" id="BARW01010598">
    <property type="protein sequence ID" value="GAI78262.1"/>
    <property type="molecule type" value="Genomic_DNA"/>
</dbReference>
<organism evidence="2">
    <name type="scientific">marine sediment metagenome</name>
    <dbReference type="NCBI Taxonomy" id="412755"/>
    <lineage>
        <taxon>unclassified sequences</taxon>
        <taxon>metagenomes</taxon>
        <taxon>ecological metagenomes</taxon>
    </lineage>
</organism>
<evidence type="ECO:0000313" key="2">
    <source>
        <dbReference type="EMBL" id="GAI78262.1"/>
    </source>
</evidence>
<proteinExistence type="predicted"/>
<protein>
    <submittedName>
        <fullName evidence="2">Uncharacterized protein</fullName>
    </submittedName>
</protein>
<sequence>IVEQEPEKKEIQKPFKEKKVSRHVAIKPKKPKSIAHLKKGVAKAYEMKKPAPQPVKKKEVSGHYAQAIEPEATLSETDQLAFAQQAPAAPAASGAAMDEDELYAAKVIERSDSIVLQTKPIKPEVDDVGLLALSISQRDVSPEKLISASKLPLQKLEESRTKKSRVVTKQARLYRKKQTPAVQAQPPKNEIIFAQIEKNIKNNNGKFTLLKDKPQTENKRYYVIEIPRDNFPTLKKNLESEGKISVEKFYIETSQAELIQFNLIINIE</sequence>
<gene>
    <name evidence="2" type="ORF">S12H4_20805</name>
</gene>
<accession>X1RBX4</accession>
<dbReference type="AlphaFoldDB" id="X1RBX4"/>
<name>X1RBX4_9ZZZZ</name>
<reference evidence="2" key="1">
    <citation type="journal article" date="2014" name="Front. Microbiol.">
        <title>High frequency of phylogenetically diverse reductive dehalogenase-homologous genes in deep subseafloor sedimentary metagenomes.</title>
        <authorList>
            <person name="Kawai M."/>
            <person name="Futagami T."/>
            <person name="Toyoda A."/>
            <person name="Takaki Y."/>
            <person name="Nishi S."/>
            <person name="Hori S."/>
            <person name="Arai W."/>
            <person name="Tsubouchi T."/>
            <person name="Morono Y."/>
            <person name="Uchiyama I."/>
            <person name="Ito T."/>
            <person name="Fujiyama A."/>
            <person name="Inagaki F."/>
            <person name="Takami H."/>
        </authorList>
    </citation>
    <scope>NUCLEOTIDE SEQUENCE</scope>
    <source>
        <strain evidence="2">Expedition CK06-06</strain>
    </source>
</reference>
<feature type="non-terminal residue" evidence="2">
    <location>
        <position position="1"/>
    </location>
</feature>
<evidence type="ECO:0000256" key="1">
    <source>
        <dbReference type="SAM" id="MobiDB-lite"/>
    </source>
</evidence>
<comment type="caution">
    <text evidence="2">The sequence shown here is derived from an EMBL/GenBank/DDBJ whole genome shotgun (WGS) entry which is preliminary data.</text>
</comment>
<feature type="compositionally biased region" description="Basic and acidic residues" evidence="1">
    <location>
        <begin position="1"/>
        <end position="18"/>
    </location>
</feature>
<feature type="region of interest" description="Disordered" evidence="1">
    <location>
        <begin position="1"/>
        <end position="26"/>
    </location>
</feature>